<feature type="transmembrane region" description="Helical" evidence="2">
    <location>
        <begin position="25"/>
        <end position="44"/>
    </location>
</feature>
<keyword evidence="4" id="KW-1185">Reference proteome</keyword>
<keyword evidence="2" id="KW-0472">Membrane</keyword>
<feature type="region of interest" description="Disordered" evidence="1">
    <location>
        <begin position="52"/>
        <end position="75"/>
    </location>
</feature>
<feature type="transmembrane region" description="Helical" evidence="2">
    <location>
        <begin position="473"/>
        <end position="491"/>
    </location>
</feature>
<dbReference type="GeneID" id="73347448"/>
<gene>
    <name evidence="3" type="ORF">CLUP02_13499</name>
</gene>
<feature type="compositionally biased region" description="Pro residues" evidence="1">
    <location>
        <begin position="672"/>
        <end position="686"/>
    </location>
</feature>
<feature type="region of interest" description="Disordered" evidence="1">
    <location>
        <begin position="575"/>
        <end position="695"/>
    </location>
</feature>
<feature type="region of interest" description="Disordered" evidence="1">
    <location>
        <begin position="830"/>
        <end position="925"/>
    </location>
</feature>
<dbReference type="Proteomes" id="UP000830671">
    <property type="component" value="Chromosome 7"/>
</dbReference>
<keyword evidence="2" id="KW-1133">Transmembrane helix</keyword>
<dbReference type="RefSeq" id="XP_049149584.1">
    <property type="nucleotide sequence ID" value="XM_049292438.1"/>
</dbReference>
<name>A0A9Q8T305_9PEZI</name>
<feature type="region of interest" description="Disordered" evidence="1">
    <location>
        <begin position="766"/>
        <end position="809"/>
    </location>
</feature>
<evidence type="ECO:0000313" key="4">
    <source>
        <dbReference type="Proteomes" id="UP000830671"/>
    </source>
</evidence>
<feature type="region of interest" description="Disordered" evidence="1">
    <location>
        <begin position="708"/>
        <end position="729"/>
    </location>
</feature>
<feature type="transmembrane region" description="Helical" evidence="2">
    <location>
        <begin position="240"/>
        <end position="260"/>
    </location>
</feature>
<evidence type="ECO:0000256" key="1">
    <source>
        <dbReference type="SAM" id="MobiDB-lite"/>
    </source>
</evidence>
<feature type="compositionally biased region" description="Basic and acidic residues" evidence="1">
    <location>
        <begin position="615"/>
        <end position="627"/>
    </location>
</feature>
<reference evidence="3" key="1">
    <citation type="journal article" date="2021" name="Mol. Plant Microbe Interact.">
        <title>Complete Genome Sequence of the Plant-Pathogenic Fungus Colletotrichum lupini.</title>
        <authorList>
            <person name="Baroncelli R."/>
            <person name="Pensec F."/>
            <person name="Da Lio D."/>
            <person name="Boufleur T."/>
            <person name="Vicente I."/>
            <person name="Sarrocco S."/>
            <person name="Picot A."/>
            <person name="Baraldi E."/>
            <person name="Sukno S."/>
            <person name="Thon M."/>
            <person name="Le Floch G."/>
        </authorList>
    </citation>
    <scope>NUCLEOTIDE SEQUENCE</scope>
    <source>
        <strain evidence="3">IMI 504893</strain>
    </source>
</reference>
<feature type="transmembrane region" description="Helical" evidence="2">
    <location>
        <begin position="159"/>
        <end position="184"/>
    </location>
</feature>
<dbReference type="AlphaFoldDB" id="A0A9Q8T305"/>
<dbReference type="EMBL" id="CP019479">
    <property type="protein sequence ID" value="UQC87978.1"/>
    <property type="molecule type" value="Genomic_DNA"/>
</dbReference>
<accession>A0A9Q8T305</accession>
<evidence type="ECO:0000313" key="3">
    <source>
        <dbReference type="EMBL" id="UQC87978.1"/>
    </source>
</evidence>
<feature type="compositionally biased region" description="Pro residues" evidence="1">
    <location>
        <begin position="784"/>
        <end position="793"/>
    </location>
</feature>
<sequence>MSKEKGMVLTTASIAFARFSEKNKLFVVALLAMWFLPVIATSTFPRRSFSVLSTTGKKDETNSGQKQQRELGVGGPSSFHCLPQVSQTRYVPHRVGPGPMASEARRGRKGLTAYLTQKSPCCLRAFRCQRKVRGDGASFGEAQLNRRQTRHKHGHSRSFLRGIFLSFPFMIPIVVVVFVVVVVADHPVVVSSLHVSHAHDAFHASIHPSHPSAQINQPNTRISCLCQTDTSSSVYLRSQLLAVIVLFHRFPLFAITAATISRCAKLPRHIDAVDVPTPHFCSFAPGLTAAFIPSPALHGKDGIYSYMDRGSYAKFDRCECEWKWKRKCKSQPSHRTPLQLSSVVSTPGPKVLDLAVYQERMRGGQSNRNCFYASKPTTYAVHPQASRWQGRKMHSGPITFNFKPAMSHGFASDNPTHTPASSSPLFSYAMSDMGMAVGRNRSLLAGPKAKIAAAFFAHPFSVSVKTYRTYQSFHFLIPAVAASALFLFWLLKKLVGEKFKTYRLRHKRSSSPLIKSLQGCILLTLITAIPSSCHHLIYLTRHSPLSLSYIAMATPIESHPRASLHPLWTPSYNQGGFPRSSTSSRPTAPSSYYSPSDRSPKSLPTPVFPSNDGSMRQHERAMVDRLGSRLRQAPGSGDLSPPKSANRPSPLSPLAEHSASDGRRYSAAPISPRRPGPPPSATPVSPPMASSVRRQTLAAETRSMLLAGLGEEAQRRQSVAGPGYVARSREAEKRVQLEQLRAWGHVYLGDAKTSDVFVQAMSLNRRSSNASTNSDQSAGGSSPPRMPSTPTLPPHQRQMKFGVRPRALDRKPMLITHTFDIEQLRSTIADPLPSPVSADQRRRPSLHTQATSPLPKVSSPRPSAARRRSSSAIHSTLPYSRGLKSGDPRAASSRGADTIPIPSKAGSLLPEYKAGKSRLTPNPPTDLQYARSSLPVLAAIIVSGTVQAGDVVELPLPYPEVWSQTVTYVYTGQGDLTDAVKENILYLAGKRSLRAVCLVVLLFFNTPLSSALGGHLVRYTTLALCPRHDLCSLMISLYNTERTDLLSMIINDILQFVFSNLSDYEDPICALHTSHNFVNDRPIRSSFRVPPRRAQGKSYLV</sequence>
<feature type="compositionally biased region" description="Low complexity" evidence="1">
    <location>
        <begin position="578"/>
        <end position="597"/>
    </location>
</feature>
<organism evidence="3 4">
    <name type="scientific">Colletotrichum lupini</name>
    <dbReference type="NCBI Taxonomy" id="145971"/>
    <lineage>
        <taxon>Eukaryota</taxon>
        <taxon>Fungi</taxon>
        <taxon>Dikarya</taxon>
        <taxon>Ascomycota</taxon>
        <taxon>Pezizomycotina</taxon>
        <taxon>Sordariomycetes</taxon>
        <taxon>Hypocreomycetidae</taxon>
        <taxon>Glomerellales</taxon>
        <taxon>Glomerellaceae</taxon>
        <taxon>Colletotrichum</taxon>
        <taxon>Colletotrichum acutatum species complex</taxon>
    </lineage>
</organism>
<proteinExistence type="predicted"/>
<protein>
    <submittedName>
        <fullName evidence="3">Uncharacterized protein</fullName>
    </submittedName>
</protein>
<evidence type="ECO:0000256" key="2">
    <source>
        <dbReference type="SAM" id="Phobius"/>
    </source>
</evidence>
<keyword evidence="2" id="KW-0812">Transmembrane</keyword>
<dbReference type="KEGG" id="clup:CLUP02_13499"/>
<feature type="compositionally biased region" description="Polar residues" evidence="1">
    <location>
        <begin position="766"/>
        <end position="780"/>
    </location>
</feature>